<dbReference type="EMBL" id="AMZY02000014">
    <property type="protein sequence ID" value="EMS32256.1"/>
    <property type="molecule type" value="Genomic_DNA"/>
</dbReference>
<sequence length="75" mass="8577">MTAGNSISAVFFETAWADGFGLRFDCTRVKNENSLNQMAIFNSFIERAKSDYFSVKSFVLTFFVVDVLQFGRRVM</sequence>
<accession>M7Y4S7</accession>
<dbReference type="InParanoid" id="M7Y4S7"/>
<dbReference type="Proteomes" id="UP000010953">
    <property type="component" value="Unassembled WGS sequence"/>
</dbReference>
<gene>
    <name evidence="1" type="ORF">C943_01519</name>
</gene>
<proteinExistence type="predicted"/>
<reference evidence="1" key="1">
    <citation type="submission" date="2013-01" db="EMBL/GenBank/DDBJ databases">
        <title>Genome assembly of Mariniradius saccharolyticus AK6.</title>
        <authorList>
            <person name="Vaidya B."/>
            <person name="Khatri I."/>
            <person name="Tanuku N.R.S."/>
            <person name="Subramanian S."/>
            <person name="Pinnaka A."/>
        </authorList>
    </citation>
    <scope>NUCLEOTIDE SEQUENCE [LARGE SCALE GENOMIC DNA]</scope>
    <source>
        <strain evidence="1">AK6</strain>
    </source>
</reference>
<organism evidence="1 2">
    <name type="scientific">Mariniradius saccharolyticus AK6</name>
    <dbReference type="NCBI Taxonomy" id="1239962"/>
    <lineage>
        <taxon>Bacteria</taxon>
        <taxon>Pseudomonadati</taxon>
        <taxon>Bacteroidota</taxon>
        <taxon>Cytophagia</taxon>
        <taxon>Cytophagales</taxon>
        <taxon>Cyclobacteriaceae</taxon>
        <taxon>Mariniradius</taxon>
    </lineage>
</organism>
<evidence type="ECO:0000313" key="2">
    <source>
        <dbReference type="Proteomes" id="UP000010953"/>
    </source>
</evidence>
<evidence type="ECO:0000313" key="1">
    <source>
        <dbReference type="EMBL" id="EMS32256.1"/>
    </source>
</evidence>
<name>M7Y4S7_9BACT</name>
<dbReference type="STRING" id="1239962.C943_01519"/>
<comment type="caution">
    <text evidence="1">The sequence shown here is derived from an EMBL/GenBank/DDBJ whole genome shotgun (WGS) entry which is preliminary data.</text>
</comment>
<keyword evidence="2" id="KW-1185">Reference proteome</keyword>
<protein>
    <submittedName>
        <fullName evidence="1">Uncharacterized protein</fullName>
    </submittedName>
</protein>
<dbReference type="AlphaFoldDB" id="M7Y4S7"/>